<organism evidence="1 2">
    <name type="scientific">Cryomorpha ignava</name>
    <dbReference type="NCBI Taxonomy" id="101383"/>
    <lineage>
        <taxon>Bacteria</taxon>
        <taxon>Pseudomonadati</taxon>
        <taxon>Bacteroidota</taxon>
        <taxon>Flavobacteriia</taxon>
        <taxon>Flavobacteriales</taxon>
        <taxon>Cryomorphaceae</taxon>
        <taxon>Cryomorpha</taxon>
    </lineage>
</organism>
<gene>
    <name evidence="1" type="ORF">G3O08_09740</name>
</gene>
<sequence>MKPIIATLRFMAGRVDTVPSCKPIHQLRWQTRSEEYPLQRVSTRSEGYRPFGLTNDETFRSKRWKTLNPNRLKLKPIIATLRFAADRVDTVPRCGAIHFLP</sequence>
<dbReference type="RefSeq" id="WP_163285176.1">
    <property type="nucleotide sequence ID" value="NZ_JAAGVY010000015.1"/>
</dbReference>
<name>A0A7K3WSC9_9FLAO</name>
<keyword evidence="2" id="KW-1185">Reference proteome</keyword>
<dbReference type="Proteomes" id="UP000486602">
    <property type="component" value="Unassembled WGS sequence"/>
</dbReference>
<comment type="caution">
    <text evidence="1">The sequence shown here is derived from an EMBL/GenBank/DDBJ whole genome shotgun (WGS) entry which is preliminary data.</text>
</comment>
<reference evidence="1 2" key="1">
    <citation type="submission" date="2020-02" db="EMBL/GenBank/DDBJ databases">
        <title>Out from the shadows clarifying the taxonomy of the family Cryomorphaceae and related taxa by utilizing the GTDB taxonomic framework.</title>
        <authorList>
            <person name="Bowman J.P."/>
        </authorList>
    </citation>
    <scope>NUCLEOTIDE SEQUENCE [LARGE SCALE GENOMIC DNA]</scope>
    <source>
        <strain evidence="1 2">QSSC 1-22</strain>
    </source>
</reference>
<protein>
    <submittedName>
        <fullName evidence="1">Uncharacterized protein</fullName>
    </submittedName>
</protein>
<dbReference type="AlphaFoldDB" id="A0A7K3WSC9"/>
<evidence type="ECO:0000313" key="2">
    <source>
        <dbReference type="Proteomes" id="UP000486602"/>
    </source>
</evidence>
<dbReference type="EMBL" id="JAAGVY010000015">
    <property type="protein sequence ID" value="NEN23782.1"/>
    <property type="molecule type" value="Genomic_DNA"/>
</dbReference>
<proteinExistence type="predicted"/>
<evidence type="ECO:0000313" key="1">
    <source>
        <dbReference type="EMBL" id="NEN23782.1"/>
    </source>
</evidence>
<accession>A0A7K3WSC9</accession>